<evidence type="ECO:0000256" key="1">
    <source>
        <dbReference type="ARBA" id="ARBA00009420"/>
    </source>
</evidence>
<proteinExistence type="inferred from homology"/>
<dbReference type="AlphaFoldDB" id="H3CQZ6"/>
<dbReference type="PANTHER" id="PTHR12904">
    <property type="match status" value="1"/>
</dbReference>
<keyword evidence="2" id="KW-0833">Ubl conjugation pathway</keyword>
<reference evidence="4" key="2">
    <citation type="submission" date="2025-08" db="UniProtKB">
        <authorList>
            <consortium name="Ensembl"/>
        </authorList>
    </citation>
    <scope>IDENTIFICATION</scope>
</reference>
<dbReference type="Ensembl" id="ENSTNIT00000010861.1">
    <property type="protein sequence ID" value="ENSTNIP00000010680.1"/>
    <property type="gene ID" value="ENSTNIG00000007860.1"/>
</dbReference>
<reference evidence="5" key="1">
    <citation type="journal article" date="2004" name="Nature">
        <title>Genome duplication in the teleost fish Tetraodon nigroviridis reveals the early vertebrate proto-karyotype.</title>
        <authorList>
            <person name="Jaillon O."/>
            <person name="Aury J.-M."/>
            <person name="Brunet F."/>
            <person name="Petit J.-L."/>
            <person name="Stange-Thomann N."/>
            <person name="Mauceli E."/>
            <person name="Bouneau L."/>
            <person name="Fischer C."/>
            <person name="Ozouf-Costaz C."/>
            <person name="Bernot A."/>
            <person name="Nicaud S."/>
            <person name="Jaffe D."/>
            <person name="Fisher S."/>
            <person name="Lutfalla G."/>
            <person name="Dossat C."/>
            <person name="Segurens B."/>
            <person name="Dasilva C."/>
            <person name="Salanoubat M."/>
            <person name="Levy M."/>
            <person name="Boudet N."/>
            <person name="Castellano S."/>
            <person name="Anthouard V."/>
            <person name="Jubin C."/>
            <person name="Castelli V."/>
            <person name="Katinka M."/>
            <person name="Vacherie B."/>
            <person name="Biemont C."/>
            <person name="Skalli Z."/>
            <person name="Cattolico L."/>
            <person name="Poulain J."/>
            <person name="De Berardinis V."/>
            <person name="Cruaud C."/>
            <person name="Duprat S."/>
            <person name="Brottier P."/>
            <person name="Coutanceau J.-P."/>
            <person name="Gouzy J."/>
            <person name="Parra G."/>
            <person name="Lardier G."/>
            <person name="Chapple C."/>
            <person name="McKernan K.J."/>
            <person name="McEwan P."/>
            <person name="Bosak S."/>
            <person name="Kellis M."/>
            <person name="Volff J.-N."/>
            <person name="Guigo R."/>
            <person name="Zody M.C."/>
            <person name="Mesirov J."/>
            <person name="Lindblad-Toh K."/>
            <person name="Birren B."/>
            <person name="Nusbaum C."/>
            <person name="Kahn D."/>
            <person name="Robinson-Rechavi M."/>
            <person name="Laudet V."/>
            <person name="Schachter V."/>
            <person name="Quetier F."/>
            <person name="Saurin W."/>
            <person name="Scarpelli C."/>
            <person name="Wincker P."/>
            <person name="Lander E.S."/>
            <person name="Weissenbach J."/>
            <person name="Roest Crollius H."/>
        </authorList>
    </citation>
    <scope>NUCLEOTIDE SEQUENCE [LARGE SCALE GENOMIC DNA]</scope>
</reference>
<sequence length="743" mass="81713">RPEVTALGLQDSEGPQTLCDLCLSQVCCSLRVLCKRRPDGSMGLSRAPLFPQEVADQLMHTMAAKGILNDETVGIFRDGETLRLRRATVRRCPLSPNAFLLALRPHRLQELDASWATGGLTGAAIVSALAANPECRSSLQKLSLDGLRLDWETLVGDAGTRLGFSSLQGLRNLKLANTDLSDAALADVCSLPHLESLDISCSGVSDLRPLLDCKNTLRYLIAHRLQGLDMPPSGLMSVLGQLRALRHLDFSDDLTPEGDGGGEDVNEAVRQLLEGGPDVLPSLVSLDISGQKRISEAAVRSFVEMRSELVFLGLLATGISTSAVLSTKKHLKVTGAANEHQVCEARRYRDRECLVREALVHLYDLIADGDKPRPDILKLVLEVMQSHRSSLHVQVISTACVFKLTTQDLAEATPLRLLAAAVAQLLCAMQTFPNQQQLQMNCLLALCSEYIIQEVPFDKYSAATLVIKWLSSHEDPTLQRIAVAVSCLLVSKLSAEETARFSTDVLITKQLLAIVQQRAMVGVMDSSLKFALTALWNLTDEMPRAARNFIECRGLELYQEVLESYYGEPSIQQKILGLLNNIAEVQDLQSDLLDEDLLEHILSLMQDARVDMEVRYFAGGVLAQLASRPQAWTLSDELLATIVDQLHSAILTWTQIGREMVSYRSFHPFCPLLQSSQPPGVQLWAVWAIHLVCSHDPSHYCSMLGTEGVTELLKSLSAHADTHADIKGLSDSILRMLDEHQSR</sequence>
<dbReference type="InterPro" id="IPR011989">
    <property type="entry name" value="ARM-like"/>
</dbReference>
<keyword evidence="5" id="KW-1185">Reference proteome</keyword>
<dbReference type="SUPFAM" id="SSF52047">
    <property type="entry name" value="RNI-like"/>
    <property type="match status" value="1"/>
</dbReference>
<protein>
    <submittedName>
        <fullName evidence="4">Zyg-11 family member, cell cycle regulator, like</fullName>
    </submittedName>
</protein>
<dbReference type="SUPFAM" id="SSF48371">
    <property type="entry name" value="ARM repeat"/>
    <property type="match status" value="1"/>
</dbReference>
<evidence type="ECO:0000313" key="4">
    <source>
        <dbReference type="Ensembl" id="ENSTNIP00000010680.1"/>
    </source>
</evidence>
<dbReference type="Pfam" id="PF22964">
    <property type="entry name" value="ZER1-like_2nd"/>
    <property type="match status" value="1"/>
</dbReference>
<dbReference type="HOGENOM" id="CLU_011533_1_0_1"/>
<dbReference type="InterPro" id="IPR032675">
    <property type="entry name" value="LRR_dom_sf"/>
</dbReference>
<feature type="domain" description="Protein zer-1 homolog-like C-terminal" evidence="3">
    <location>
        <begin position="384"/>
        <end position="737"/>
    </location>
</feature>
<dbReference type="GeneTree" id="ENSGT00530000063187"/>
<organism evidence="4 5">
    <name type="scientific">Tetraodon nigroviridis</name>
    <name type="common">Spotted green pufferfish</name>
    <name type="synonym">Chelonodon nigroviridis</name>
    <dbReference type="NCBI Taxonomy" id="99883"/>
    <lineage>
        <taxon>Eukaryota</taxon>
        <taxon>Metazoa</taxon>
        <taxon>Chordata</taxon>
        <taxon>Craniata</taxon>
        <taxon>Vertebrata</taxon>
        <taxon>Euteleostomi</taxon>
        <taxon>Actinopterygii</taxon>
        <taxon>Neopterygii</taxon>
        <taxon>Teleostei</taxon>
        <taxon>Neoteleostei</taxon>
        <taxon>Acanthomorphata</taxon>
        <taxon>Eupercaria</taxon>
        <taxon>Tetraodontiformes</taxon>
        <taxon>Tetradontoidea</taxon>
        <taxon>Tetraodontidae</taxon>
        <taxon>Tetraodon</taxon>
    </lineage>
</organism>
<dbReference type="Gene3D" id="3.80.10.10">
    <property type="entry name" value="Ribonuclease Inhibitor"/>
    <property type="match status" value="1"/>
</dbReference>
<accession>H3CQZ6</accession>
<reference evidence="4" key="3">
    <citation type="submission" date="2025-09" db="UniProtKB">
        <authorList>
            <consortium name="Ensembl"/>
        </authorList>
    </citation>
    <scope>IDENTIFICATION</scope>
</reference>
<dbReference type="Proteomes" id="UP000007303">
    <property type="component" value="Unassembled WGS sequence"/>
</dbReference>
<dbReference type="OMA" id="LTICNDY"/>
<dbReference type="InterPro" id="IPR055142">
    <property type="entry name" value="ZER1-like_C"/>
</dbReference>
<dbReference type="InterPro" id="IPR051341">
    <property type="entry name" value="Zyg-11_UBL_adapter"/>
</dbReference>
<evidence type="ECO:0000256" key="2">
    <source>
        <dbReference type="ARBA" id="ARBA00022786"/>
    </source>
</evidence>
<comment type="similarity">
    <text evidence="1">Belongs to the zyg-11 family.</text>
</comment>
<evidence type="ECO:0000259" key="3">
    <source>
        <dbReference type="Pfam" id="PF22964"/>
    </source>
</evidence>
<dbReference type="InParanoid" id="H3CQZ6"/>
<dbReference type="Gene3D" id="1.25.10.10">
    <property type="entry name" value="Leucine-rich Repeat Variant"/>
    <property type="match status" value="1"/>
</dbReference>
<name>H3CQZ6_TETNG</name>
<dbReference type="PANTHER" id="PTHR12904:SF22">
    <property type="entry name" value="ZYG-11 FAMILY MEMBER B, CELL CYCLE REGULATOR"/>
    <property type="match status" value="1"/>
</dbReference>
<dbReference type="InterPro" id="IPR016024">
    <property type="entry name" value="ARM-type_fold"/>
</dbReference>
<evidence type="ECO:0000313" key="5">
    <source>
        <dbReference type="Proteomes" id="UP000007303"/>
    </source>
</evidence>
<dbReference type="GO" id="GO:0031462">
    <property type="term" value="C:Cul2-RING ubiquitin ligase complex"/>
    <property type="evidence" value="ECO:0007669"/>
    <property type="project" value="TreeGrafter"/>
</dbReference>